<dbReference type="Proteomes" id="UP001293791">
    <property type="component" value="Unassembled WGS sequence"/>
</dbReference>
<reference evidence="1 2" key="1">
    <citation type="submission" date="2023-02" db="EMBL/GenBank/DDBJ databases">
        <title>Host association and intracellularity evolved multiple times independently in the Rickettsiales.</title>
        <authorList>
            <person name="Castelli M."/>
            <person name="Nardi T."/>
            <person name="Gammuto L."/>
            <person name="Bellinzona G."/>
            <person name="Sabaneyeva E."/>
            <person name="Potekhin A."/>
            <person name="Serra V."/>
            <person name="Petroni G."/>
            <person name="Sassera D."/>
        </authorList>
    </citation>
    <scope>NUCLEOTIDE SEQUENCE [LARGE SCALE GENOMIC DNA]</scope>
    <source>
        <strain evidence="1 2">BOD18</strain>
    </source>
</reference>
<comment type="caution">
    <text evidence="1">The sequence shown here is derived from an EMBL/GenBank/DDBJ whole genome shotgun (WGS) entry which is preliminary data.</text>
</comment>
<accession>A0ABU5L7J8</accession>
<proteinExistence type="predicted"/>
<evidence type="ECO:0000313" key="1">
    <source>
        <dbReference type="EMBL" id="MDZ5761845.1"/>
    </source>
</evidence>
<name>A0ABU5L7J8_9RICK</name>
<gene>
    <name evidence="1" type="ORF">Cyrtocomes_00203</name>
</gene>
<keyword evidence="2" id="KW-1185">Reference proteome</keyword>
<organism evidence="1 2">
    <name type="scientific">Candidatus Cyrtobacter comes</name>
    <dbReference type="NCBI Taxonomy" id="675776"/>
    <lineage>
        <taxon>Bacteria</taxon>
        <taxon>Pseudomonadati</taxon>
        <taxon>Pseudomonadota</taxon>
        <taxon>Alphaproteobacteria</taxon>
        <taxon>Rickettsiales</taxon>
        <taxon>Candidatus Midichloriaceae</taxon>
        <taxon>Candidatus Cyrtobacter</taxon>
    </lineage>
</organism>
<evidence type="ECO:0000313" key="2">
    <source>
        <dbReference type="Proteomes" id="UP001293791"/>
    </source>
</evidence>
<protein>
    <submittedName>
        <fullName evidence="1">Uncharacterized protein</fullName>
    </submittedName>
</protein>
<dbReference type="EMBL" id="JARGYT010000007">
    <property type="protein sequence ID" value="MDZ5761845.1"/>
    <property type="molecule type" value="Genomic_DNA"/>
</dbReference>
<sequence>MSKAESINLLGLDGTKISKILDFVFNLIGSILKKRQIPIYRIYDLRG</sequence>